<feature type="transmembrane region" description="Helical" evidence="1">
    <location>
        <begin position="154"/>
        <end position="172"/>
    </location>
</feature>
<evidence type="ECO:0000313" key="2">
    <source>
        <dbReference type="EMBL" id="QDT55593.1"/>
    </source>
</evidence>
<dbReference type="RefSeq" id="WP_145031527.1">
    <property type="nucleotide sequence ID" value="NZ_CP036271.1"/>
</dbReference>
<name>A0A517SHJ1_9PLAN</name>
<keyword evidence="1" id="KW-1133">Transmembrane helix</keyword>
<dbReference type="AlphaFoldDB" id="A0A517SHJ1"/>
<dbReference type="Proteomes" id="UP000315700">
    <property type="component" value="Chromosome"/>
</dbReference>
<keyword evidence="1" id="KW-0812">Transmembrane</keyword>
<gene>
    <name evidence="2" type="ORF">Pan44_36390</name>
</gene>
<dbReference type="KEGG" id="ccos:Pan44_36390"/>
<proteinExistence type="predicted"/>
<evidence type="ECO:0000256" key="1">
    <source>
        <dbReference type="SAM" id="Phobius"/>
    </source>
</evidence>
<feature type="transmembrane region" description="Helical" evidence="1">
    <location>
        <begin position="409"/>
        <end position="425"/>
    </location>
</feature>
<organism evidence="2 3">
    <name type="scientific">Caulifigura coniformis</name>
    <dbReference type="NCBI Taxonomy" id="2527983"/>
    <lineage>
        <taxon>Bacteria</taxon>
        <taxon>Pseudomonadati</taxon>
        <taxon>Planctomycetota</taxon>
        <taxon>Planctomycetia</taxon>
        <taxon>Planctomycetales</taxon>
        <taxon>Planctomycetaceae</taxon>
        <taxon>Caulifigura</taxon>
    </lineage>
</organism>
<dbReference type="InParanoid" id="A0A517SHJ1"/>
<keyword evidence="3" id="KW-1185">Reference proteome</keyword>
<protein>
    <recommendedName>
        <fullName evidence="4">Glycosyltransferase RgtA/B/C/D-like domain-containing protein</fullName>
    </recommendedName>
</protein>
<feature type="transmembrane region" description="Helical" evidence="1">
    <location>
        <begin position="125"/>
        <end position="147"/>
    </location>
</feature>
<feature type="transmembrane region" description="Helical" evidence="1">
    <location>
        <begin position="206"/>
        <end position="235"/>
    </location>
</feature>
<keyword evidence="1" id="KW-0472">Membrane</keyword>
<feature type="transmembrane region" description="Helical" evidence="1">
    <location>
        <begin position="377"/>
        <end position="397"/>
    </location>
</feature>
<reference evidence="2 3" key="1">
    <citation type="submission" date="2019-02" db="EMBL/GenBank/DDBJ databases">
        <title>Deep-cultivation of Planctomycetes and their phenomic and genomic characterization uncovers novel biology.</title>
        <authorList>
            <person name="Wiegand S."/>
            <person name="Jogler M."/>
            <person name="Boedeker C."/>
            <person name="Pinto D."/>
            <person name="Vollmers J."/>
            <person name="Rivas-Marin E."/>
            <person name="Kohn T."/>
            <person name="Peeters S.H."/>
            <person name="Heuer A."/>
            <person name="Rast P."/>
            <person name="Oberbeckmann S."/>
            <person name="Bunk B."/>
            <person name="Jeske O."/>
            <person name="Meyerdierks A."/>
            <person name="Storesund J.E."/>
            <person name="Kallscheuer N."/>
            <person name="Luecker S."/>
            <person name="Lage O.M."/>
            <person name="Pohl T."/>
            <person name="Merkel B.J."/>
            <person name="Hornburger P."/>
            <person name="Mueller R.-W."/>
            <person name="Bruemmer F."/>
            <person name="Labrenz M."/>
            <person name="Spormann A.M."/>
            <person name="Op den Camp H."/>
            <person name="Overmann J."/>
            <person name="Amann R."/>
            <person name="Jetten M.S.M."/>
            <person name="Mascher T."/>
            <person name="Medema M.H."/>
            <person name="Devos D.P."/>
            <person name="Kaster A.-K."/>
            <person name="Ovreas L."/>
            <person name="Rohde M."/>
            <person name="Galperin M.Y."/>
            <person name="Jogler C."/>
        </authorList>
    </citation>
    <scope>NUCLEOTIDE SEQUENCE [LARGE SCALE GENOMIC DNA]</scope>
    <source>
        <strain evidence="2 3">Pan44</strain>
    </source>
</reference>
<evidence type="ECO:0000313" key="3">
    <source>
        <dbReference type="Proteomes" id="UP000315700"/>
    </source>
</evidence>
<sequence>MPSDTTKQPPRPEHSSGRVRLLILIAMVLGTVRLFESPPLQSANDRSRWATAWSLVERQTFRINEIRTHRGWDTIDKVKIGDDYYSSKPPLYATIVAGGYWATKTFLGWKIDPDNLETVTPVSRLILFLFNIVPTTLALGCFAQIVWRHGEISFTRNFLLAAACFGTLWSAYMPSLNNHTPAICCVVFALRAAIASVPGSLTTQRMLIAGFMSGLAVTFELPALAFLAGLFVILLKLTPKRAILAFLPMAIIPLAAFLATNKMAMGQWEPAYASYDKENSPYKYDENGVPSYWKEPKGLDKNADTFYVYLFHCTLGHHGILSLTPIFFLSLIGLFRIGKWRLSPLAAFHLLGAMLTVIVLGFYLSRTENWNYGGVSVGLRWMLWLIPFWLLMMMPAVDLFSGNRFGQGLLMLLMAPSVFSAWHPFDAPWKQPWIFTTLYPHGFFRQYDEPRITYEFPRRSWLSQLPAGDVADPDYWVELSGAGVDGSAITLRVADGGPIAVGNRAGRKIAFISNEGRPTQSVRTLIVDVESLTEGRSEGLLLWPEGEPAERQVLSDLELLCGVPVGAANGSPVLPAYRPGRRRYQRIGVRNDAFLCDTWFGVGARQTSSPGLPVVHTSSECWSTPELPFGVAYWNVETRDAQSQGVLAVRRLVVVRSGKFLELATEKTQEN</sequence>
<dbReference type="OrthoDB" id="251120at2"/>
<feature type="transmembrane region" description="Helical" evidence="1">
    <location>
        <begin position="306"/>
        <end position="334"/>
    </location>
</feature>
<dbReference type="EMBL" id="CP036271">
    <property type="protein sequence ID" value="QDT55593.1"/>
    <property type="molecule type" value="Genomic_DNA"/>
</dbReference>
<accession>A0A517SHJ1</accession>
<feature type="transmembrane region" description="Helical" evidence="1">
    <location>
        <begin position="346"/>
        <end position="365"/>
    </location>
</feature>
<evidence type="ECO:0008006" key="4">
    <source>
        <dbReference type="Google" id="ProtNLM"/>
    </source>
</evidence>
<feature type="transmembrane region" description="Helical" evidence="1">
    <location>
        <begin position="242"/>
        <end position="260"/>
    </location>
</feature>